<name>A0AAD9MQ41_9ANNE</name>
<protein>
    <submittedName>
        <fullName evidence="1">Uncharacterized protein</fullName>
    </submittedName>
</protein>
<dbReference type="AlphaFoldDB" id="A0AAD9MQ41"/>
<dbReference type="EMBL" id="JAODUP010002360">
    <property type="protein sequence ID" value="KAK2138819.1"/>
    <property type="molecule type" value="Genomic_DNA"/>
</dbReference>
<organism evidence="1 2">
    <name type="scientific">Paralvinella palmiformis</name>
    <dbReference type="NCBI Taxonomy" id="53620"/>
    <lineage>
        <taxon>Eukaryota</taxon>
        <taxon>Metazoa</taxon>
        <taxon>Spiralia</taxon>
        <taxon>Lophotrochozoa</taxon>
        <taxon>Annelida</taxon>
        <taxon>Polychaeta</taxon>
        <taxon>Sedentaria</taxon>
        <taxon>Canalipalpata</taxon>
        <taxon>Terebellida</taxon>
        <taxon>Terebelliformia</taxon>
        <taxon>Alvinellidae</taxon>
        <taxon>Paralvinella</taxon>
    </lineage>
</organism>
<evidence type="ECO:0000313" key="1">
    <source>
        <dbReference type="EMBL" id="KAK2138819.1"/>
    </source>
</evidence>
<reference evidence="1" key="1">
    <citation type="journal article" date="2023" name="Mol. Biol. Evol.">
        <title>Third-Generation Sequencing Reveals the Adaptive Role of the Epigenome in Three Deep-Sea Polychaetes.</title>
        <authorList>
            <person name="Perez M."/>
            <person name="Aroh O."/>
            <person name="Sun Y."/>
            <person name="Lan Y."/>
            <person name="Juniper S.K."/>
            <person name="Young C.R."/>
            <person name="Angers B."/>
            <person name="Qian P.Y."/>
        </authorList>
    </citation>
    <scope>NUCLEOTIDE SEQUENCE</scope>
    <source>
        <strain evidence="1">P08H-3</strain>
    </source>
</reference>
<comment type="caution">
    <text evidence="1">The sequence shown here is derived from an EMBL/GenBank/DDBJ whole genome shotgun (WGS) entry which is preliminary data.</text>
</comment>
<gene>
    <name evidence="1" type="ORF">LSH36_2372g00007</name>
</gene>
<sequence length="111" mass="12242">MNPWHNSSHCYGGDMVACSKNGPWKLCFPIRDNSTVKEIIDIFSRYGTVANVSFTSTRGTTMVDIVTVMKIRGQVVMPFPVVTQGCLLVAAANKSPAELTSLQHLISRRQI</sequence>
<keyword evidence="2" id="KW-1185">Reference proteome</keyword>
<accession>A0AAD9MQ41</accession>
<proteinExistence type="predicted"/>
<evidence type="ECO:0000313" key="2">
    <source>
        <dbReference type="Proteomes" id="UP001208570"/>
    </source>
</evidence>
<dbReference type="Proteomes" id="UP001208570">
    <property type="component" value="Unassembled WGS sequence"/>
</dbReference>